<dbReference type="SUPFAM" id="SSF50022">
    <property type="entry name" value="ISP domain"/>
    <property type="match status" value="1"/>
</dbReference>
<dbReference type="PANTHER" id="PTHR21266:SF60">
    <property type="entry name" value="3-KETOSTEROID-9-ALPHA-MONOOXYGENASE, OXYGENASE COMPONENT"/>
    <property type="match status" value="1"/>
</dbReference>
<reference evidence="8 9" key="1">
    <citation type="submission" date="2022-04" db="EMBL/GenBank/DDBJ databases">
        <authorList>
            <person name="Huq M.A."/>
        </authorList>
    </citation>
    <scope>NUCLEOTIDE SEQUENCE [LARGE SCALE GENOMIC DNA]</scope>
    <source>
        <strain evidence="8 9">MAH-33</strain>
    </source>
</reference>
<dbReference type="Pfam" id="PF00355">
    <property type="entry name" value="Rieske"/>
    <property type="match status" value="1"/>
</dbReference>
<protein>
    <submittedName>
        <fullName evidence="8">Rieske 2Fe-2S domain-containing protein</fullName>
    </submittedName>
</protein>
<dbReference type="InterPro" id="IPR050584">
    <property type="entry name" value="Cholesterol_7-desaturase"/>
</dbReference>
<dbReference type="Pfam" id="PF19298">
    <property type="entry name" value="KshA_C"/>
    <property type="match status" value="1"/>
</dbReference>
<evidence type="ECO:0000313" key="8">
    <source>
        <dbReference type="EMBL" id="MCK0530089.1"/>
    </source>
</evidence>
<gene>
    <name evidence="8" type="ORF">MU848_00660</name>
</gene>
<dbReference type="PANTHER" id="PTHR21266">
    <property type="entry name" value="IRON-SULFUR DOMAIN CONTAINING PROTEIN"/>
    <property type="match status" value="1"/>
</dbReference>
<keyword evidence="5" id="KW-0408">Iron</keyword>
<keyword evidence="9" id="KW-1185">Reference proteome</keyword>
<dbReference type="InterPro" id="IPR017941">
    <property type="entry name" value="Rieske_2Fe-2S"/>
</dbReference>
<keyword evidence="2" id="KW-0001">2Fe-2S</keyword>
<comment type="caution">
    <text evidence="8">The sequence shown here is derived from an EMBL/GenBank/DDBJ whole genome shotgun (WGS) entry which is preliminary data.</text>
</comment>
<evidence type="ECO:0000256" key="3">
    <source>
        <dbReference type="ARBA" id="ARBA00022723"/>
    </source>
</evidence>
<evidence type="ECO:0000313" key="9">
    <source>
        <dbReference type="Proteomes" id="UP001203512"/>
    </source>
</evidence>
<evidence type="ECO:0000256" key="1">
    <source>
        <dbReference type="ARBA" id="ARBA00001962"/>
    </source>
</evidence>
<sequence>MASSSDYGFGPFQYPRGWFMIGAADQVMDRPVPVRYFGEDLVLYRGESGRAYLVSAYCPHMGAHLANNATSYIMRDGDQIQGESIRCPFHGWRYGSDGKCNDIPYSDFIPGTARLKTYHLVERAGILWVWHDPEGLEPDYALPDFGGHYDQAGWVNWKIDHLGDIDIHGCEIVDNMADLGHMSPIHGAERCIYFANRFDGHVVHQLFTAVNRGWGNLPPTLSQLDTWYTGPGILQSDMNSHLPVFMLVAHTPIEDGRTRVWHATMVRMSDGSGPLSDEERHVASTYQDQLRDGLVQDVEIWANKRSSIHLLTVPADGPYGRLRNWYKQFYNERDKVANIQSRVNGTVVTLDQSSTLKGGEAA</sequence>
<evidence type="ECO:0000259" key="7">
    <source>
        <dbReference type="PROSITE" id="PS51296"/>
    </source>
</evidence>
<organism evidence="8 9">
    <name type="scientific">Sphingobium agri</name>
    <dbReference type="NCBI Taxonomy" id="2933566"/>
    <lineage>
        <taxon>Bacteria</taxon>
        <taxon>Pseudomonadati</taxon>
        <taxon>Pseudomonadota</taxon>
        <taxon>Alphaproteobacteria</taxon>
        <taxon>Sphingomonadales</taxon>
        <taxon>Sphingomonadaceae</taxon>
        <taxon>Sphingobium</taxon>
    </lineage>
</organism>
<name>A0ABT0DSR7_9SPHN</name>
<keyword evidence="3" id="KW-0479">Metal-binding</keyword>
<accession>A0ABT0DSR7</accession>
<keyword evidence="4" id="KW-0560">Oxidoreductase</keyword>
<evidence type="ECO:0000256" key="5">
    <source>
        <dbReference type="ARBA" id="ARBA00023004"/>
    </source>
</evidence>
<keyword evidence="6" id="KW-0411">Iron-sulfur</keyword>
<dbReference type="SUPFAM" id="SSF55961">
    <property type="entry name" value="Bet v1-like"/>
    <property type="match status" value="1"/>
</dbReference>
<proteinExistence type="predicted"/>
<dbReference type="InterPro" id="IPR045605">
    <property type="entry name" value="KshA-like_C"/>
</dbReference>
<dbReference type="InterPro" id="IPR036922">
    <property type="entry name" value="Rieske_2Fe-2S_sf"/>
</dbReference>
<evidence type="ECO:0000256" key="4">
    <source>
        <dbReference type="ARBA" id="ARBA00023002"/>
    </source>
</evidence>
<comment type="cofactor">
    <cofactor evidence="1">
        <name>Fe cation</name>
        <dbReference type="ChEBI" id="CHEBI:24875"/>
    </cofactor>
</comment>
<dbReference type="Proteomes" id="UP001203512">
    <property type="component" value="Unassembled WGS sequence"/>
</dbReference>
<dbReference type="EMBL" id="JALKHS010000003">
    <property type="protein sequence ID" value="MCK0530089.1"/>
    <property type="molecule type" value="Genomic_DNA"/>
</dbReference>
<evidence type="ECO:0000256" key="6">
    <source>
        <dbReference type="ARBA" id="ARBA00023014"/>
    </source>
</evidence>
<dbReference type="Gene3D" id="3.90.380.10">
    <property type="entry name" value="Naphthalene 1,2-dioxygenase Alpha Subunit, Chain A, domain 1"/>
    <property type="match status" value="1"/>
</dbReference>
<dbReference type="RefSeq" id="WP_247229527.1">
    <property type="nucleotide sequence ID" value="NZ_JALKHS010000003.1"/>
</dbReference>
<dbReference type="PROSITE" id="PS51296">
    <property type="entry name" value="RIESKE"/>
    <property type="match status" value="1"/>
</dbReference>
<evidence type="ECO:0000256" key="2">
    <source>
        <dbReference type="ARBA" id="ARBA00022714"/>
    </source>
</evidence>
<feature type="domain" description="Rieske" evidence="7">
    <location>
        <begin position="18"/>
        <end position="129"/>
    </location>
</feature>
<dbReference type="Gene3D" id="2.102.10.10">
    <property type="entry name" value="Rieske [2Fe-2S] iron-sulphur domain"/>
    <property type="match status" value="1"/>
</dbReference>